<name>A0A2G8L639_STIJA</name>
<sequence length="624" mass="70443">MPITLTDIQLQAFSNVKASLAQSTLLNHLHPTAQLCLMVDASDVAVGGVLQQLVGGNWEPIAFFSKRLQKAETRYSTFGRELLAVYLTIRYFRHLLEGRQFHVLSDHKPLTYSFLTSPDKYSPREIRHLDFVSQFTTDIRHIKGKDNVVADALSRSTINTVSASNIDFKAISAEQEVDEELSKLRQSSTLQFKEVPLPSSQGTITCDISTGTSRPYVPQRFRRAVFDSLHSLSHPGIRATQHLITKRFVWPGINRDVREWTRSCIRCQQAKVHRHNMAPVGTFVTPNARFEHIHIDIVGPLPPSNGYTYLLTIVDRFSRWPEAVPISDITAETIAKAFIQRWVAIFGVPSVITTDRGSQFESSLFRELSRMLGSKRIRTTSYHPAANGLVERFHRQLKASLKAQPDSTNWTEALPLALLGIRATVKADLNCSAAELVFGSPLTLPCELVTPIDTPALTDPSKYSDRLKQHMANLRPAITRPSRHTSQLDKNLQTCTHVWVRTDAVRKSLQSPYKGPYRVISKGDKFFKLDYITREEIVSIDRLKVAYLDKDFSDELLSDQSSRPSEPPSRKPPSGKPPVRSLPTPILRKQSNISSPPQVNRPDRVTRSGRHVHWPSRFIHEVSS</sequence>
<dbReference type="Gene3D" id="3.10.20.370">
    <property type="match status" value="1"/>
</dbReference>
<dbReference type="PANTHER" id="PTHR37984:SF5">
    <property type="entry name" value="PROTEIN NYNRIN-LIKE"/>
    <property type="match status" value="1"/>
</dbReference>
<feature type="compositionally biased region" description="Pro residues" evidence="2">
    <location>
        <begin position="565"/>
        <end position="576"/>
    </location>
</feature>
<dbReference type="InterPro" id="IPR043502">
    <property type="entry name" value="DNA/RNA_pol_sf"/>
</dbReference>
<dbReference type="InterPro" id="IPR036397">
    <property type="entry name" value="RNaseH_sf"/>
</dbReference>
<dbReference type="SUPFAM" id="SSF56672">
    <property type="entry name" value="DNA/RNA polymerases"/>
    <property type="match status" value="1"/>
</dbReference>
<dbReference type="Pfam" id="PF17919">
    <property type="entry name" value="RT_RNaseH_2"/>
    <property type="match status" value="1"/>
</dbReference>
<dbReference type="GO" id="GO:0003824">
    <property type="term" value="F:catalytic activity"/>
    <property type="evidence" value="ECO:0007669"/>
    <property type="project" value="UniProtKB-KW"/>
</dbReference>
<dbReference type="AlphaFoldDB" id="A0A2G8L639"/>
<dbReference type="Gene3D" id="1.10.340.70">
    <property type="match status" value="1"/>
</dbReference>
<dbReference type="FunFam" id="3.30.420.10:FF:000032">
    <property type="entry name" value="Retrovirus-related Pol polyprotein from transposon 297-like Protein"/>
    <property type="match status" value="1"/>
</dbReference>
<dbReference type="Pfam" id="PF00665">
    <property type="entry name" value="rve"/>
    <property type="match status" value="1"/>
</dbReference>
<dbReference type="PANTHER" id="PTHR37984">
    <property type="entry name" value="PROTEIN CBG26694"/>
    <property type="match status" value="1"/>
</dbReference>
<evidence type="ECO:0000259" key="3">
    <source>
        <dbReference type="PROSITE" id="PS50994"/>
    </source>
</evidence>
<dbReference type="SUPFAM" id="SSF53098">
    <property type="entry name" value="Ribonuclease H-like"/>
    <property type="match status" value="1"/>
</dbReference>
<evidence type="ECO:0000256" key="2">
    <source>
        <dbReference type="SAM" id="MobiDB-lite"/>
    </source>
</evidence>
<dbReference type="FunFam" id="3.10.20.370:FF:000001">
    <property type="entry name" value="Retrovirus-related Pol polyprotein from transposon 17.6-like protein"/>
    <property type="match status" value="1"/>
</dbReference>
<dbReference type="GO" id="GO:0015074">
    <property type="term" value="P:DNA integration"/>
    <property type="evidence" value="ECO:0007669"/>
    <property type="project" value="InterPro"/>
</dbReference>
<feature type="region of interest" description="Disordered" evidence="2">
    <location>
        <begin position="556"/>
        <end position="612"/>
    </location>
</feature>
<dbReference type="EMBL" id="MRZV01000203">
    <property type="protein sequence ID" value="PIK55727.1"/>
    <property type="molecule type" value="Genomic_DNA"/>
</dbReference>
<proteinExistence type="predicted"/>
<dbReference type="InterPro" id="IPR041588">
    <property type="entry name" value="Integrase_H2C2"/>
</dbReference>
<dbReference type="Proteomes" id="UP000230750">
    <property type="component" value="Unassembled WGS sequence"/>
</dbReference>
<dbReference type="GO" id="GO:0003676">
    <property type="term" value="F:nucleic acid binding"/>
    <property type="evidence" value="ECO:0007669"/>
    <property type="project" value="InterPro"/>
</dbReference>
<dbReference type="Gene3D" id="3.30.420.10">
    <property type="entry name" value="Ribonuclease H-like superfamily/Ribonuclease H"/>
    <property type="match status" value="1"/>
</dbReference>
<feature type="domain" description="Integrase catalytic" evidence="3">
    <location>
        <begin position="282"/>
        <end position="453"/>
    </location>
</feature>
<feature type="compositionally biased region" description="Polar residues" evidence="2">
    <location>
        <begin position="589"/>
        <end position="598"/>
    </location>
</feature>
<reference evidence="4 5" key="1">
    <citation type="journal article" date="2017" name="PLoS Biol.">
        <title>The sea cucumber genome provides insights into morphological evolution and visceral regeneration.</title>
        <authorList>
            <person name="Zhang X."/>
            <person name="Sun L."/>
            <person name="Yuan J."/>
            <person name="Sun Y."/>
            <person name="Gao Y."/>
            <person name="Zhang L."/>
            <person name="Li S."/>
            <person name="Dai H."/>
            <person name="Hamel J.F."/>
            <person name="Liu C."/>
            <person name="Yu Y."/>
            <person name="Liu S."/>
            <person name="Lin W."/>
            <person name="Guo K."/>
            <person name="Jin S."/>
            <person name="Xu P."/>
            <person name="Storey K.B."/>
            <person name="Huan P."/>
            <person name="Zhang T."/>
            <person name="Zhou Y."/>
            <person name="Zhang J."/>
            <person name="Lin C."/>
            <person name="Li X."/>
            <person name="Xing L."/>
            <person name="Huo D."/>
            <person name="Sun M."/>
            <person name="Wang L."/>
            <person name="Mercier A."/>
            <person name="Li F."/>
            <person name="Yang H."/>
            <person name="Xiang J."/>
        </authorList>
    </citation>
    <scope>NUCLEOTIDE SEQUENCE [LARGE SCALE GENOMIC DNA]</scope>
    <source>
        <strain evidence="4">Shaxun</strain>
        <tissue evidence="4">Muscle</tissue>
    </source>
</reference>
<dbReference type="STRING" id="307972.A0A2G8L639"/>
<gene>
    <name evidence="4" type="ORF">BSL78_07387</name>
</gene>
<dbReference type="Pfam" id="PF17921">
    <property type="entry name" value="Integrase_H2C2"/>
    <property type="match status" value="1"/>
</dbReference>
<dbReference type="OrthoDB" id="10053156at2759"/>
<dbReference type="FunFam" id="1.10.340.70:FF:000006">
    <property type="entry name" value="Retrovirus-related Pol polyprotein from transposon 297-like Protein"/>
    <property type="match status" value="1"/>
</dbReference>
<dbReference type="InterPro" id="IPR012337">
    <property type="entry name" value="RNaseH-like_sf"/>
</dbReference>
<dbReference type="InterPro" id="IPR041577">
    <property type="entry name" value="RT_RNaseH_2"/>
</dbReference>
<keyword evidence="5" id="KW-1185">Reference proteome</keyword>
<protein>
    <recommendedName>
        <fullName evidence="3">Integrase catalytic domain-containing protein</fullName>
    </recommendedName>
</protein>
<accession>A0A2G8L639</accession>
<dbReference type="InterPro" id="IPR001584">
    <property type="entry name" value="Integrase_cat-core"/>
</dbReference>
<evidence type="ECO:0000313" key="4">
    <source>
        <dbReference type="EMBL" id="PIK55727.1"/>
    </source>
</evidence>
<evidence type="ECO:0000313" key="5">
    <source>
        <dbReference type="Proteomes" id="UP000230750"/>
    </source>
</evidence>
<evidence type="ECO:0000256" key="1">
    <source>
        <dbReference type="ARBA" id="ARBA00023268"/>
    </source>
</evidence>
<dbReference type="CDD" id="cd09274">
    <property type="entry name" value="RNase_HI_RT_Ty3"/>
    <property type="match status" value="1"/>
</dbReference>
<keyword evidence="1" id="KW-0511">Multifunctional enzyme</keyword>
<organism evidence="4 5">
    <name type="scientific">Stichopus japonicus</name>
    <name type="common">Sea cucumber</name>
    <dbReference type="NCBI Taxonomy" id="307972"/>
    <lineage>
        <taxon>Eukaryota</taxon>
        <taxon>Metazoa</taxon>
        <taxon>Echinodermata</taxon>
        <taxon>Eleutherozoa</taxon>
        <taxon>Echinozoa</taxon>
        <taxon>Holothuroidea</taxon>
        <taxon>Aspidochirotacea</taxon>
        <taxon>Aspidochirotida</taxon>
        <taxon>Stichopodidae</taxon>
        <taxon>Apostichopus</taxon>
    </lineage>
</organism>
<dbReference type="PROSITE" id="PS50994">
    <property type="entry name" value="INTEGRASE"/>
    <property type="match status" value="1"/>
</dbReference>
<comment type="caution">
    <text evidence="4">The sequence shown here is derived from an EMBL/GenBank/DDBJ whole genome shotgun (WGS) entry which is preliminary data.</text>
</comment>
<dbReference type="InterPro" id="IPR050951">
    <property type="entry name" value="Retrovirus_Pol_polyprotein"/>
</dbReference>